<dbReference type="Proteomes" id="UP000194236">
    <property type="component" value="Unassembled WGS sequence"/>
</dbReference>
<name>A0A1Y3BPJ3_EURMA</name>
<evidence type="ECO:0000256" key="1">
    <source>
        <dbReference type="ARBA" id="ARBA00022723"/>
    </source>
</evidence>
<evidence type="ECO:0000313" key="7">
    <source>
        <dbReference type="Proteomes" id="UP000194236"/>
    </source>
</evidence>
<feature type="domain" description="FLYWCH-type" evidence="5">
    <location>
        <begin position="39"/>
        <end position="89"/>
    </location>
</feature>
<keyword evidence="2" id="KW-0863">Zinc-finger</keyword>
<feature type="region of interest" description="Disordered" evidence="4">
    <location>
        <begin position="91"/>
        <end position="129"/>
    </location>
</feature>
<dbReference type="AlphaFoldDB" id="A0A1Y3BPJ3"/>
<evidence type="ECO:0000256" key="3">
    <source>
        <dbReference type="ARBA" id="ARBA00022833"/>
    </source>
</evidence>
<feature type="region of interest" description="Disordered" evidence="4">
    <location>
        <begin position="174"/>
        <end position="195"/>
    </location>
</feature>
<keyword evidence="1" id="KW-0479">Metal-binding</keyword>
<proteinExistence type="predicted"/>
<feature type="compositionally biased region" description="Low complexity" evidence="4">
    <location>
        <begin position="256"/>
        <end position="277"/>
    </location>
</feature>
<dbReference type="EMBL" id="MUJZ01010758">
    <property type="protein sequence ID" value="OTF81997.1"/>
    <property type="molecule type" value="Genomic_DNA"/>
</dbReference>
<gene>
    <name evidence="6" type="ORF">BLA29_000871</name>
</gene>
<dbReference type="Gene3D" id="2.20.25.240">
    <property type="match status" value="1"/>
</dbReference>
<evidence type="ECO:0000313" key="6">
    <source>
        <dbReference type="EMBL" id="OTF81997.1"/>
    </source>
</evidence>
<accession>A0A1Y3BPJ3</accession>
<evidence type="ECO:0000256" key="4">
    <source>
        <dbReference type="SAM" id="MobiDB-lite"/>
    </source>
</evidence>
<organism evidence="6 7">
    <name type="scientific">Euroglyphus maynei</name>
    <name type="common">Mayne's house dust mite</name>
    <dbReference type="NCBI Taxonomy" id="6958"/>
    <lineage>
        <taxon>Eukaryota</taxon>
        <taxon>Metazoa</taxon>
        <taxon>Ecdysozoa</taxon>
        <taxon>Arthropoda</taxon>
        <taxon>Chelicerata</taxon>
        <taxon>Arachnida</taxon>
        <taxon>Acari</taxon>
        <taxon>Acariformes</taxon>
        <taxon>Sarcoptiformes</taxon>
        <taxon>Astigmata</taxon>
        <taxon>Psoroptidia</taxon>
        <taxon>Analgoidea</taxon>
        <taxon>Pyroglyphidae</taxon>
        <taxon>Pyroglyphinae</taxon>
        <taxon>Euroglyphus</taxon>
    </lineage>
</organism>
<feature type="compositionally biased region" description="Polar residues" evidence="4">
    <location>
        <begin position="243"/>
        <end position="255"/>
    </location>
</feature>
<dbReference type="GO" id="GO:0008270">
    <property type="term" value="F:zinc ion binding"/>
    <property type="evidence" value="ECO:0007669"/>
    <property type="project" value="UniProtKB-KW"/>
</dbReference>
<sequence length="410" mass="45171">MVQIIRSNNQISIKNYCYGYKSNSMRFNNLMESSSACSYVATQRGGVALLFEGHRYNKVRDGKDGTVYWRCSRDRQCPGRAVTVNNRNLASSNYSNANNSNNNNNNNNNSSHLLLPPNNNSNNNPLFHQSANDFSQAMNLSSSTNNVDNTLYSSLNNQFNLINHQNVLESSFKMNKANSSPPPPSSNPLSHNHHNQLLNKSSYHQYNKLLRNKYTSSSSQQQQQQQSKNNPFEALNRLALPNSPLNTHSSSTMVNMKSESPTSRPSSTSSFSMMNTPQNSTTNDATSMAANNCQVDPLAIQLQDAFQEAHAAAFAAAAFPSLLNETFKFLSATAATNPQMAAALTQTLYNQNLLKNFDLTMATATAAAVVAASNNNNSNNENQSDRSIDKCQLNHLSIDPSPFVSLGRRV</sequence>
<dbReference type="InterPro" id="IPR007588">
    <property type="entry name" value="Znf_FLYWCH"/>
</dbReference>
<reference evidence="6 7" key="1">
    <citation type="submission" date="2017-03" db="EMBL/GenBank/DDBJ databases">
        <title>Genome Survey of Euroglyphus maynei.</title>
        <authorList>
            <person name="Arlian L.G."/>
            <person name="Morgan M.S."/>
            <person name="Rider S.D."/>
        </authorList>
    </citation>
    <scope>NUCLEOTIDE SEQUENCE [LARGE SCALE GENOMIC DNA]</scope>
    <source>
        <strain evidence="6">Arlian Lab</strain>
        <tissue evidence="6">Whole body</tissue>
    </source>
</reference>
<feature type="region of interest" description="Disordered" evidence="4">
    <location>
        <begin position="240"/>
        <end position="283"/>
    </location>
</feature>
<keyword evidence="3" id="KW-0862">Zinc</keyword>
<evidence type="ECO:0000259" key="5">
    <source>
        <dbReference type="Pfam" id="PF04500"/>
    </source>
</evidence>
<feature type="compositionally biased region" description="Low complexity" evidence="4">
    <location>
        <begin position="91"/>
        <end position="126"/>
    </location>
</feature>
<dbReference type="Pfam" id="PF04500">
    <property type="entry name" value="FLYWCH"/>
    <property type="match status" value="1"/>
</dbReference>
<protein>
    <submittedName>
        <fullName evidence="6">FLYWCH zinc finger domain containing protein</fullName>
    </submittedName>
</protein>
<dbReference type="OrthoDB" id="6159439at2759"/>
<evidence type="ECO:0000256" key="2">
    <source>
        <dbReference type="ARBA" id="ARBA00022771"/>
    </source>
</evidence>
<keyword evidence="7" id="KW-1185">Reference proteome</keyword>
<comment type="caution">
    <text evidence="6">The sequence shown here is derived from an EMBL/GenBank/DDBJ whole genome shotgun (WGS) entry which is preliminary data.</text>
</comment>